<dbReference type="InterPro" id="IPR002100">
    <property type="entry name" value="TF_MADSbox"/>
</dbReference>
<feature type="coiled-coil region" evidence="6">
    <location>
        <begin position="82"/>
        <end position="151"/>
    </location>
</feature>
<dbReference type="PRINTS" id="PR00404">
    <property type="entry name" value="MADSDOMAIN"/>
</dbReference>
<keyword evidence="5" id="KW-0539">Nucleus</keyword>
<organism evidence="9">
    <name type="scientific">Araucaria cunninghamii</name>
    <name type="common">Hoop pine</name>
    <name type="synonym">Moreton Bay pine</name>
    <dbReference type="NCBI Taxonomy" id="56994"/>
    <lineage>
        <taxon>Eukaryota</taxon>
        <taxon>Viridiplantae</taxon>
        <taxon>Streptophyta</taxon>
        <taxon>Embryophyta</taxon>
        <taxon>Tracheophyta</taxon>
        <taxon>Spermatophyta</taxon>
        <taxon>Pinopsida</taxon>
        <taxon>Pinidae</taxon>
        <taxon>Conifers II</taxon>
        <taxon>Araucariales</taxon>
        <taxon>Araucariaceae</taxon>
        <taxon>Araucaria</taxon>
    </lineage>
</organism>
<keyword evidence="3" id="KW-0238">DNA-binding</keyword>
<dbReference type="InterPro" id="IPR002487">
    <property type="entry name" value="TF_Kbox"/>
</dbReference>
<evidence type="ECO:0000256" key="5">
    <source>
        <dbReference type="ARBA" id="ARBA00023242"/>
    </source>
</evidence>
<evidence type="ECO:0000313" key="9">
    <source>
        <dbReference type="EMBL" id="JAG93638.1"/>
    </source>
</evidence>
<dbReference type="GO" id="GO:0046983">
    <property type="term" value="F:protein dimerization activity"/>
    <property type="evidence" value="ECO:0007669"/>
    <property type="project" value="InterPro"/>
</dbReference>
<feature type="domain" description="K-box" evidence="8">
    <location>
        <begin position="94"/>
        <end position="187"/>
    </location>
</feature>
<dbReference type="AlphaFoldDB" id="A0A0D6QUH3"/>
<sequence>MGRGRGRGRGQVNMRRIVNPIQRKVTFSKRKGGLLKKARELSVLCDVEIALFIFSPTGKLYEFGSPSVKRNLGRYQEVCASMEECSDKFQNTEVELLQLQAENMEKMMTYLERRKKHMIGEDLESLNYKELQRLEQQMELGSKRIHSTKKRLFTEHIESLKSEGAKEKYVVEAPIKIVERVEQDRDGDATPEEILPYQKSLHLSLS</sequence>
<dbReference type="Gene3D" id="3.40.1810.10">
    <property type="entry name" value="Transcription factor, MADS-box"/>
    <property type="match status" value="1"/>
</dbReference>
<dbReference type="InterPro" id="IPR033896">
    <property type="entry name" value="MEF2-like_N"/>
</dbReference>
<dbReference type="SMART" id="SM00432">
    <property type="entry name" value="MADS"/>
    <property type="match status" value="1"/>
</dbReference>
<accession>A0A0D6QUH3</accession>
<dbReference type="SUPFAM" id="SSF55455">
    <property type="entry name" value="SRF-like"/>
    <property type="match status" value="1"/>
</dbReference>
<evidence type="ECO:0000256" key="2">
    <source>
        <dbReference type="ARBA" id="ARBA00023015"/>
    </source>
</evidence>
<dbReference type="PROSITE" id="PS51297">
    <property type="entry name" value="K_BOX"/>
    <property type="match status" value="1"/>
</dbReference>
<keyword evidence="4" id="KW-0804">Transcription</keyword>
<reference evidence="9" key="1">
    <citation type="submission" date="2015-03" db="EMBL/GenBank/DDBJ databases">
        <title>A transcriptome of Araucaria cunninghamii, an australian fine timber species.</title>
        <authorList>
            <person name="Jing Yi C.J.Y."/>
            <person name="Yin San L.Y.S."/>
            <person name="Abdul Karim S.S."/>
            <person name="Wan Azmi N.N."/>
            <person name="Hercus R.R."/>
            <person name="Croft L.L."/>
        </authorList>
    </citation>
    <scope>NUCLEOTIDE SEQUENCE</scope>
    <source>
        <strain evidence="9">MI0301</strain>
        <tissue evidence="9">Leaf</tissue>
    </source>
</reference>
<evidence type="ECO:0000259" key="7">
    <source>
        <dbReference type="PROSITE" id="PS50066"/>
    </source>
</evidence>
<comment type="subcellular location">
    <subcellularLocation>
        <location evidence="1">Nucleus</location>
    </subcellularLocation>
</comment>
<dbReference type="CDD" id="cd00265">
    <property type="entry name" value="MADS_MEF2_like"/>
    <property type="match status" value="1"/>
</dbReference>
<dbReference type="GO" id="GO:0000977">
    <property type="term" value="F:RNA polymerase II transcription regulatory region sequence-specific DNA binding"/>
    <property type="evidence" value="ECO:0007669"/>
    <property type="project" value="InterPro"/>
</dbReference>
<evidence type="ECO:0000256" key="3">
    <source>
        <dbReference type="ARBA" id="ARBA00023125"/>
    </source>
</evidence>
<evidence type="ECO:0000256" key="1">
    <source>
        <dbReference type="ARBA" id="ARBA00004123"/>
    </source>
</evidence>
<dbReference type="GO" id="GO:0003700">
    <property type="term" value="F:DNA-binding transcription factor activity"/>
    <property type="evidence" value="ECO:0007669"/>
    <property type="project" value="InterPro"/>
</dbReference>
<dbReference type="InterPro" id="IPR036879">
    <property type="entry name" value="TF_MADSbox_sf"/>
</dbReference>
<name>A0A0D6QUH3_ARACU</name>
<dbReference type="Pfam" id="PF00319">
    <property type="entry name" value="SRF-TF"/>
    <property type="match status" value="1"/>
</dbReference>
<dbReference type="PROSITE" id="PS50066">
    <property type="entry name" value="MADS_BOX_2"/>
    <property type="match status" value="1"/>
</dbReference>
<evidence type="ECO:0000259" key="8">
    <source>
        <dbReference type="PROSITE" id="PS51297"/>
    </source>
</evidence>
<feature type="domain" description="MADS-box" evidence="7">
    <location>
        <begin position="7"/>
        <end position="67"/>
    </location>
</feature>
<evidence type="ECO:0008006" key="10">
    <source>
        <dbReference type="Google" id="ProtNLM"/>
    </source>
</evidence>
<evidence type="ECO:0000256" key="4">
    <source>
        <dbReference type="ARBA" id="ARBA00023163"/>
    </source>
</evidence>
<protein>
    <recommendedName>
        <fullName evidence="10">MADS-box domain-containing protein</fullName>
    </recommendedName>
</protein>
<evidence type="ECO:0000256" key="6">
    <source>
        <dbReference type="SAM" id="Coils"/>
    </source>
</evidence>
<dbReference type="Pfam" id="PF01486">
    <property type="entry name" value="K-box"/>
    <property type="match status" value="1"/>
</dbReference>
<dbReference type="PANTHER" id="PTHR48019">
    <property type="entry name" value="SERUM RESPONSE FACTOR HOMOLOG"/>
    <property type="match status" value="1"/>
</dbReference>
<dbReference type="InterPro" id="IPR050142">
    <property type="entry name" value="MADS-box/MEF2_TF"/>
</dbReference>
<dbReference type="GO" id="GO:0005634">
    <property type="term" value="C:nucleus"/>
    <property type="evidence" value="ECO:0007669"/>
    <property type="project" value="UniProtKB-SubCell"/>
</dbReference>
<proteinExistence type="predicted"/>
<dbReference type="GO" id="GO:0045944">
    <property type="term" value="P:positive regulation of transcription by RNA polymerase II"/>
    <property type="evidence" value="ECO:0007669"/>
    <property type="project" value="InterPro"/>
</dbReference>
<dbReference type="EMBL" id="GCKF01046090">
    <property type="protein sequence ID" value="JAG93638.1"/>
    <property type="molecule type" value="Transcribed_RNA"/>
</dbReference>
<keyword evidence="2" id="KW-0805">Transcription regulation</keyword>
<keyword evidence="6" id="KW-0175">Coiled coil</keyword>